<feature type="compositionally biased region" description="Polar residues" evidence="1">
    <location>
        <begin position="90"/>
        <end position="99"/>
    </location>
</feature>
<dbReference type="EMBL" id="DS268109">
    <property type="protein sequence ID" value="KMM65377.1"/>
    <property type="molecule type" value="Genomic_DNA"/>
</dbReference>
<feature type="region of interest" description="Disordered" evidence="1">
    <location>
        <begin position="80"/>
        <end position="113"/>
    </location>
</feature>
<protein>
    <submittedName>
        <fullName evidence="2">Uncharacterized protein</fullName>
    </submittedName>
</protein>
<sequence length="113" mass="12328">MAMMKCRAQKKGRRIQSTVQSTASSPSNGLFLTPATDVYTHNGLFCESCFFELPTHTPPPLSLHHRQARASTVNALCSHPNRRYPAAQAPSRQVNSSRPDSPAPGISYFSGLV</sequence>
<accession>A0A0J6I237</accession>
<gene>
    <name evidence="2" type="ORF">CPAG_01728</name>
</gene>
<evidence type="ECO:0000313" key="3">
    <source>
        <dbReference type="Proteomes" id="UP000054567"/>
    </source>
</evidence>
<feature type="compositionally biased region" description="Polar residues" evidence="1">
    <location>
        <begin position="15"/>
        <end position="27"/>
    </location>
</feature>
<feature type="region of interest" description="Disordered" evidence="1">
    <location>
        <begin position="1"/>
        <end position="27"/>
    </location>
</feature>
<reference evidence="3" key="3">
    <citation type="journal article" date="2010" name="Genome Res.">
        <title>Population genomic sequencing of Coccidioides fungi reveals recent hybridization and transposon control.</title>
        <authorList>
            <person name="Neafsey D.E."/>
            <person name="Barker B.M."/>
            <person name="Sharpton T.J."/>
            <person name="Stajich J.E."/>
            <person name="Park D.J."/>
            <person name="Whiston E."/>
            <person name="Hung C.-Y."/>
            <person name="McMahan C."/>
            <person name="White J."/>
            <person name="Sykes S."/>
            <person name="Heiman D."/>
            <person name="Young S."/>
            <person name="Zeng Q."/>
            <person name="Abouelleil A."/>
            <person name="Aftuck L."/>
            <person name="Bessette D."/>
            <person name="Brown A."/>
            <person name="FitzGerald M."/>
            <person name="Lui A."/>
            <person name="Macdonald J.P."/>
            <person name="Priest M."/>
            <person name="Orbach M.J."/>
            <person name="Galgiani J.N."/>
            <person name="Kirkland T.N."/>
            <person name="Cole G.T."/>
            <person name="Birren B.W."/>
            <person name="Henn M.R."/>
            <person name="Taylor J.W."/>
            <person name="Rounsley S.D."/>
        </authorList>
    </citation>
    <scope>NUCLEOTIDE SEQUENCE [LARGE SCALE GENOMIC DNA]</scope>
    <source>
        <strain evidence="3">RMSCC 3488</strain>
    </source>
</reference>
<evidence type="ECO:0000256" key="1">
    <source>
        <dbReference type="SAM" id="MobiDB-lite"/>
    </source>
</evidence>
<name>A0A0J6I237_COCPO</name>
<dbReference type="Proteomes" id="UP000054567">
    <property type="component" value="Unassembled WGS sequence"/>
</dbReference>
<reference evidence="2 3" key="1">
    <citation type="submission" date="2007-06" db="EMBL/GenBank/DDBJ databases">
        <title>The Genome Sequence of Coccidioides posadasii RMSCC_3488.</title>
        <authorList>
            <consortium name="Coccidioides Genome Resources Consortium"/>
            <consortium name="The Broad Institute Genome Sequencing Platform"/>
            <person name="Henn M.R."/>
            <person name="Sykes S."/>
            <person name="Young S."/>
            <person name="Jaffe D."/>
            <person name="Berlin A."/>
            <person name="Alvarez P."/>
            <person name="Butler J."/>
            <person name="Gnerre S."/>
            <person name="Grabherr M."/>
            <person name="Mauceli E."/>
            <person name="Brockman W."/>
            <person name="Kodira C."/>
            <person name="Alvarado L."/>
            <person name="Zeng Q."/>
            <person name="Crawford M."/>
            <person name="Antoine C."/>
            <person name="Devon K."/>
            <person name="Galgiani J."/>
            <person name="Orsborn K."/>
            <person name="Lewis M.L."/>
            <person name="Nusbaum C."/>
            <person name="Galagan J."/>
            <person name="Birren B."/>
        </authorList>
    </citation>
    <scope>NUCLEOTIDE SEQUENCE [LARGE SCALE GENOMIC DNA]</scope>
    <source>
        <strain evidence="2 3">RMSCC 3488</strain>
    </source>
</reference>
<dbReference type="AlphaFoldDB" id="A0A0J6I237"/>
<evidence type="ECO:0000313" key="2">
    <source>
        <dbReference type="EMBL" id="KMM65377.1"/>
    </source>
</evidence>
<dbReference type="VEuPathDB" id="FungiDB:CPAG_01728"/>
<proteinExistence type="predicted"/>
<organism evidence="2 3">
    <name type="scientific">Coccidioides posadasii RMSCC 3488</name>
    <dbReference type="NCBI Taxonomy" id="454284"/>
    <lineage>
        <taxon>Eukaryota</taxon>
        <taxon>Fungi</taxon>
        <taxon>Dikarya</taxon>
        <taxon>Ascomycota</taxon>
        <taxon>Pezizomycotina</taxon>
        <taxon>Eurotiomycetes</taxon>
        <taxon>Eurotiomycetidae</taxon>
        <taxon>Onygenales</taxon>
        <taxon>Onygenaceae</taxon>
        <taxon>Coccidioides</taxon>
    </lineage>
</organism>
<reference evidence="3" key="2">
    <citation type="journal article" date="2009" name="Genome Res.">
        <title>Comparative genomic analyses of the human fungal pathogens Coccidioides and their relatives.</title>
        <authorList>
            <person name="Sharpton T.J."/>
            <person name="Stajich J.E."/>
            <person name="Rounsley S.D."/>
            <person name="Gardner M.J."/>
            <person name="Wortman J.R."/>
            <person name="Jordar V.S."/>
            <person name="Maiti R."/>
            <person name="Kodira C.D."/>
            <person name="Neafsey D.E."/>
            <person name="Zeng Q."/>
            <person name="Hung C.-Y."/>
            <person name="McMahan C."/>
            <person name="Muszewska A."/>
            <person name="Grynberg M."/>
            <person name="Mandel M.A."/>
            <person name="Kellner E.M."/>
            <person name="Barker B.M."/>
            <person name="Galgiani J.N."/>
            <person name="Orbach M.J."/>
            <person name="Kirkland T.N."/>
            <person name="Cole G.T."/>
            <person name="Henn M.R."/>
            <person name="Birren B.W."/>
            <person name="Taylor J.W."/>
        </authorList>
    </citation>
    <scope>NUCLEOTIDE SEQUENCE [LARGE SCALE GENOMIC DNA]</scope>
    <source>
        <strain evidence="3">RMSCC 3488</strain>
    </source>
</reference>